<name>A0ABU6YWH0_9FABA</name>
<proteinExistence type="predicted"/>
<keyword evidence="2" id="KW-1185">Reference proteome</keyword>
<protein>
    <submittedName>
        <fullName evidence="1">Uncharacterized protein</fullName>
    </submittedName>
</protein>
<gene>
    <name evidence="1" type="ORF">PIB30_091538</name>
</gene>
<dbReference type="EMBL" id="JASCZI010243488">
    <property type="protein sequence ID" value="MED6213273.1"/>
    <property type="molecule type" value="Genomic_DNA"/>
</dbReference>
<evidence type="ECO:0000313" key="2">
    <source>
        <dbReference type="Proteomes" id="UP001341840"/>
    </source>
</evidence>
<dbReference type="Proteomes" id="UP001341840">
    <property type="component" value="Unassembled WGS sequence"/>
</dbReference>
<organism evidence="1 2">
    <name type="scientific">Stylosanthes scabra</name>
    <dbReference type="NCBI Taxonomy" id="79078"/>
    <lineage>
        <taxon>Eukaryota</taxon>
        <taxon>Viridiplantae</taxon>
        <taxon>Streptophyta</taxon>
        <taxon>Embryophyta</taxon>
        <taxon>Tracheophyta</taxon>
        <taxon>Spermatophyta</taxon>
        <taxon>Magnoliopsida</taxon>
        <taxon>eudicotyledons</taxon>
        <taxon>Gunneridae</taxon>
        <taxon>Pentapetalae</taxon>
        <taxon>rosids</taxon>
        <taxon>fabids</taxon>
        <taxon>Fabales</taxon>
        <taxon>Fabaceae</taxon>
        <taxon>Papilionoideae</taxon>
        <taxon>50 kb inversion clade</taxon>
        <taxon>dalbergioids sensu lato</taxon>
        <taxon>Dalbergieae</taxon>
        <taxon>Pterocarpus clade</taxon>
        <taxon>Stylosanthes</taxon>
    </lineage>
</organism>
<sequence>MAQGRAFTSAKMSFFDFTTPDSDPSSSEIRSTVAASVKDDGHPLRCGMAFLRRRQNRWETSSSMEQFLVYAYVDLSNAVYHPTGSKPGFNEWRDILATADADFLFVPIENNRLRCPPSLNEPPNQDQKGWSTLSAFGLVANGNNRLTGVLFTSKGP</sequence>
<reference evidence="1 2" key="1">
    <citation type="journal article" date="2023" name="Plants (Basel)">
        <title>Bridging the Gap: Combining Genomics and Transcriptomics Approaches to Understand Stylosanthes scabra, an Orphan Legume from the Brazilian Caatinga.</title>
        <authorList>
            <person name="Ferreira-Neto J.R.C."/>
            <person name="da Silva M.D."/>
            <person name="Binneck E."/>
            <person name="de Melo N.F."/>
            <person name="da Silva R.H."/>
            <person name="de Melo A.L.T.M."/>
            <person name="Pandolfi V."/>
            <person name="Bustamante F.O."/>
            <person name="Brasileiro-Vidal A.C."/>
            <person name="Benko-Iseppon A.M."/>
        </authorList>
    </citation>
    <scope>NUCLEOTIDE SEQUENCE [LARGE SCALE GENOMIC DNA]</scope>
    <source>
        <tissue evidence="1">Leaves</tissue>
    </source>
</reference>
<comment type="caution">
    <text evidence="1">The sequence shown here is derived from an EMBL/GenBank/DDBJ whole genome shotgun (WGS) entry which is preliminary data.</text>
</comment>
<accession>A0ABU6YWH0</accession>
<evidence type="ECO:0000313" key="1">
    <source>
        <dbReference type="EMBL" id="MED6213273.1"/>
    </source>
</evidence>